<comment type="caution">
    <text evidence="3">The sequence shown here is derived from an EMBL/GenBank/DDBJ whole genome shotgun (WGS) entry which is preliminary data.</text>
</comment>
<evidence type="ECO:0000256" key="1">
    <source>
        <dbReference type="SAM" id="MobiDB-lite"/>
    </source>
</evidence>
<sequence length="281" mass="31529">MEPTTLVQTTPFTAVGSPAVESLAQKFSTHLEPVEEVLKTFREHDTADEKQATLLRQNLDLIQEDLNRPGLRGAAKSRHTNGQRFLTYIHEQLGADACIAFCYSHSMTALLGFKSFLNSSPDNETYFAAWWNNVQLPTRFQSQSQIIQAENSSVFKPDKGTLKRSWEEAEPQGSLHADQRTRKRIAVDDEKREHRQEETVATGTNRNLKEPGTYWSGNIADEVKLGPVYSISLRDAILALVDSDAQVTLIFPNSSSKQPVCTFEVREGTGMKIARNSNRLC</sequence>
<evidence type="ECO:0000313" key="2">
    <source>
        <dbReference type="EMBL" id="KAH7108677.1"/>
    </source>
</evidence>
<organism evidence="3 4">
    <name type="scientific">Dactylonectria estremocensis</name>
    <dbReference type="NCBI Taxonomy" id="1079267"/>
    <lineage>
        <taxon>Eukaryota</taxon>
        <taxon>Fungi</taxon>
        <taxon>Dikarya</taxon>
        <taxon>Ascomycota</taxon>
        <taxon>Pezizomycotina</taxon>
        <taxon>Sordariomycetes</taxon>
        <taxon>Hypocreomycetidae</taxon>
        <taxon>Hypocreales</taxon>
        <taxon>Nectriaceae</taxon>
        <taxon>Dactylonectria</taxon>
    </lineage>
</organism>
<feature type="compositionally biased region" description="Basic and acidic residues" evidence="1">
    <location>
        <begin position="177"/>
        <end position="198"/>
    </location>
</feature>
<dbReference type="Proteomes" id="UP000717696">
    <property type="component" value="Unassembled WGS sequence"/>
</dbReference>
<dbReference type="EMBL" id="JAGMUU010000091">
    <property type="protein sequence ID" value="KAH7108677.1"/>
    <property type="molecule type" value="Genomic_DNA"/>
</dbReference>
<feature type="region of interest" description="Disordered" evidence="1">
    <location>
        <begin position="162"/>
        <end position="208"/>
    </location>
</feature>
<protein>
    <submittedName>
        <fullName evidence="3">Uncharacterized protein</fullName>
    </submittedName>
</protein>
<dbReference type="EMBL" id="JAGMUU010000029">
    <property type="protein sequence ID" value="KAH7120131.1"/>
    <property type="molecule type" value="Genomic_DNA"/>
</dbReference>
<gene>
    <name evidence="3" type="ORF">B0J13DRAFT_568295</name>
    <name evidence="2" type="ORF">B0J13DRAFT_579646</name>
</gene>
<dbReference type="AlphaFoldDB" id="A0A9P9DKA5"/>
<keyword evidence="4" id="KW-1185">Reference proteome</keyword>
<evidence type="ECO:0000313" key="4">
    <source>
        <dbReference type="Proteomes" id="UP000717696"/>
    </source>
</evidence>
<dbReference type="OrthoDB" id="5114460at2759"/>
<accession>A0A9P9DKA5</accession>
<proteinExistence type="predicted"/>
<evidence type="ECO:0000313" key="3">
    <source>
        <dbReference type="EMBL" id="KAH7120131.1"/>
    </source>
</evidence>
<reference evidence="3" key="1">
    <citation type="journal article" date="2021" name="Nat. Commun.">
        <title>Genetic determinants of endophytism in the Arabidopsis root mycobiome.</title>
        <authorList>
            <person name="Mesny F."/>
            <person name="Miyauchi S."/>
            <person name="Thiergart T."/>
            <person name="Pickel B."/>
            <person name="Atanasova L."/>
            <person name="Karlsson M."/>
            <person name="Huettel B."/>
            <person name="Barry K.W."/>
            <person name="Haridas S."/>
            <person name="Chen C."/>
            <person name="Bauer D."/>
            <person name="Andreopoulos W."/>
            <person name="Pangilinan J."/>
            <person name="LaButti K."/>
            <person name="Riley R."/>
            <person name="Lipzen A."/>
            <person name="Clum A."/>
            <person name="Drula E."/>
            <person name="Henrissat B."/>
            <person name="Kohler A."/>
            <person name="Grigoriev I.V."/>
            <person name="Martin F.M."/>
            <person name="Hacquard S."/>
        </authorList>
    </citation>
    <scope>NUCLEOTIDE SEQUENCE</scope>
    <source>
        <strain evidence="3">MPI-CAGE-AT-0021</strain>
    </source>
</reference>
<name>A0A9P9DKA5_9HYPO</name>